<evidence type="ECO:0000256" key="4">
    <source>
        <dbReference type="ARBA" id="ARBA00022679"/>
    </source>
</evidence>
<dbReference type="EMBL" id="SPDQ01000015">
    <property type="protein sequence ID" value="TFH80120.1"/>
    <property type="molecule type" value="Genomic_DNA"/>
</dbReference>
<dbReference type="GO" id="GO:0009103">
    <property type="term" value="P:lipopolysaccharide biosynthetic process"/>
    <property type="evidence" value="ECO:0007669"/>
    <property type="project" value="UniProtKB-ARBA"/>
</dbReference>
<feature type="transmembrane region" description="Helical" evidence="8">
    <location>
        <begin position="177"/>
        <end position="193"/>
    </location>
</feature>
<evidence type="ECO:0008006" key="11">
    <source>
        <dbReference type="Google" id="ProtNLM"/>
    </source>
</evidence>
<reference evidence="9 10" key="1">
    <citation type="submission" date="2019-03" db="EMBL/GenBank/DDBJ databases">
        <title>Draft genome sequence of humic substances-degrading Pseudomonas kribbensis CHA-19 from forest soil.</title>
        <authorList>
            <person name="Kim D."/>
        </authorList>
    </citation>
    <scope>NUCLEOTIDE SEQUENCE [LARGE SCALE GENOMIC DNA]</scope>
    <source>
        <strain evidence="9 10">CHA-19</strain>
    </source>
</reference>
<evidence type="ECO:0000313" key="10">
    <source>
        <dbReference type="Proteomes" id="UP000297555"/>
    </source>
</evidence>
<evidence type="ECO:0000256" key="8">
    <source>
        <dbReference type="SAM" id="Phobius"/>
    </source>
</evidence>
<dbReference type="Proteomes" id="UP000297555">
    <property type="component" value="Unassembled WGS sequence"/>
</dbReference>
<dbReference type="OrthoDB" id="6008354at2"/>
<evidence type="ECO:0000256" key="6">
    <source>
        <dbReference type="ARBA" id="ARBA00022989"/>
    </source>
</evidence>
<organism evidence="9 10">
    <name type="scientific">Pseudomonas kribbensis</name>
    <dbReference type="NCBI Taxonomy" id="1628086"/>
    <lineage>
        <taxon>Bacteria</taxon>
        <taxon>Pseudomonadati</taxon>
        <taxon>Pseudomonadota</taxon>
        <taxon>Gammaproteobacteria</taxon>
        <taxon>Pseudomonadales</taxon>
        <taxon>Pseudomonadaceae</taxon>
        <taxon>Pseudomonas</taxon>
    </lineage>
</organism>
<keyword evidence="2" id="KW-1003">Cell membrane</keyword>
<gene>
    <name evidence="9" type="ORF">E4J90_15730</name>
</gene>
<proteinExistence type="predicted"/>
<evidence type="ECO:0000256" key="3">
    <source>
        <dbReference type="ARBA" id="ARBA00022676"/>
    </source>
</evidence>
<feature type="transmembrane region" description="Helical" evidence="8">
    <location>
        <begin position="154"/>
        <end position="170"/>
    </location>
</feature>
<comment type="caution">
    <text evidence="9">The sequence shown here is derived from an EMBL/GenBank/DDBJ whole genome shotgun (WGS) entry which is preliminary data.</text>
</comment>
<dbReference type="PANTHER" id="PTHR33908">
    <property type="entry name" value="MANNOSYLTRANSFERASE YKCB-RELATED"/>
    <property type="match status" value="1"/>
</dbReference>
<evidence type="ECO:0000256" key="5">
    <source>
        <dbReference type="ARBA" id="ARBA00022692"/>
    </source>
</evidence>
<feature type="transmembrane region" description="Helical" evidence="8">
    <location>
        <begin position="199"/>
        <end position="216"/>
    </location>
</feature>
<name>A0A4Y8VI55_9PSED</name>
<comment type="subcellular location">
    <subcellularLocation>
        <location evidence="1">Cell membrane</location>
        <topology evidence="1">Multi-pass membrane protein</topology>
    </subcellularLocation>
</comment>
<feature type="transmembrane region" description="Helical" evidence="8">
    <location>
        <begin position="451"/>
        <end position="472"/>
    </location>
</feature>
<keyword evidence="3" id="KW-0328">Glycosyltransferase</keyword>
<dbReference type="GO" id="GO:0005886">
    <property type="term" value="C:plasma membrane"/>
    <property type="evidence" value="ECO:0007669"/>
    <property type="project" value="UniProtKB-SubCell"/>
</dbReference>
<sequence length="488" mass="54750">MESLALGSIKKTWLEYFAKIANNDQKIIAFIAATFIFYIAQKSIDAKIFLGDAKDYWYLSSYIWDFSFPQNLRGYFFPLLLSPAKYLSEAMPQFGYFPLRALQSVAYSYILGIVFPDLFVKIFGGTSTLPRRLIVPSLVAIFFPGLVSYPLSDLPALSLTFLSIYLLICAKEKTSITGMLSFVFIAGILAYGACNTRSIYIFTLIALTIAVPAVIFKNKSIKTRLLATVVFIIGSAVCSTPQTLINIKHFDTPSPFVISNIGDASLFSTQLKWGITIQRYETLLDEENAKVSGIYYFDPEGELFFSNNGMKDIKATVPWYLKMALSEPIEFSKLYVRHFINGIDVRDHEVYTTSPSHEKVFRSAISLSVFFFGLFILARGLIEKPIEHSKSDTTISTKVFWVLLFILPVVAIIPGAIETRFFIPLQILCYGAIAFKLCAPEIKNLPSLKNLTIALAYVAILTCSIAMTNTSILSRYSIIFEDHKAPQK</sequence>
<keyword evidence="6 8" id="KW-1133">Transmembrane helix</keyword>
<dbReference type="AlphaFoldDB" id="A0A4Y8VI55"/>
<accession>A0A4Y8VI55</accession>
<evidence type="ECO:0000256" key="7">
    <source>
        <dbReference type="ARBA" id="ARBA00023136"/>
    </source>
</evidence>
<evidence type="ECO:0000256" key="2">
    <source>
        <dbReference type="ARBA" id="ARBA00022475"/>
    </source>
</evidence>
<evidence type="ECO:0000256" key="1">
    <source>
        <dbReference type="ARBA" id="ARBA00004651"/>
    </source>
</evidence>
<feature type="transmembrane region" description="Helical" evidence="8">
    <location>
        <begin position="399"/>
        <end position="417"/>
    </location>
</feature>
<feature type="transmembrane region" description="Helical" evidence="8">
    <location>
        <begin position="101"/>
        <end position="120"/>
    </location>
</feature>
<feature type="transmembrane region" description="Helical" evidence="8">
    <location>
        <begin position="360"/>
        <end position="378"/>
    </location>
</feature>
<keyword evidence="5 8" id="KW-0812">Transmembrane</keyword>
<evidence type="ECO:0000313" key="9">
    <source>
        <dbReference type="EMBL" id="TFH80120.1"/>
    </source>
</evidence>
<dbReference type="GO" id="GO:0016763">
    <property type="term" value="F:pentosyltransferase activity"/>
    <property type="evidence" value="ECO:0007669"/>
    <property type="project" value="TreeGrafter"/>
</dbReference>
<protein>
    <recommendedName>
        <fullName evidence="11">Glycosyltransferase RgtA/B/C/D-like domain-containing protein</fullName>
    </recommendedName>
</protein>
<keyword evidence="4" id="KW-0808">Transferase</keyword>
<feature type="transmembrane region" description="Helical" evidence="8">
    <location>
        <begin position="225"/>
        <end position="245"/>
    </location>
</feature>
<dbReference type="PANTHER" id="PTHR33908:SF11">
    <property type="entry name" value="MEMBRANE PROTEIN"/>
    <property type="match status" value="1"/>
</dbReference>
<keyword evidence="7 8" id="KW-0472">Membrane</keyword>
<dbReference type="InterPro" id="IPR050297">
    <property type="entry name" value="LipidA_mod_glycosyltrf_83"/>
</dbReference>
<dbReference type="RefSeq" id="WP_134827087.1">
    <property type="nucleotide sequence ID" value="NZ_SPDQ01000015.1"/>
</dbReference>